<name>L9Z7J9_9EURY</name>
<dbReference type="Proteomes" id="UP000011592">
    <property type="component" value="Unassembled WGS sequence"/>
</dbReference>
<accession>L9Z7J9</accession>
<proteinExistence type="predicted"/>
<gene>
    <name evidence="1" type="ORF">C486_05155</name>
</gene>
<dbReference type="AlphaFoldDB" id="L9Z7J9"/>
<keyword evidence="2" id="KW-1185">Reference proteome</keyword>
<protein>
    <submittedName>
        <fullName evidence="1">Uncharacterized protein</fullName>
    </submittedName>
</protein>
<dbReference type="EMBL" id="AOIJ01000038">
    <property type="protein sequence ID" value="ELY82344.1"/>
    <property type="molecule type" value="Genomic_DNA"/>
</dbReference>
<evidence type="ECO:0000313" key="2">
    <source>
        <dbReference type="Proteomes" id="UP000011592"/>
    </source>
</evidence>
<evidence type="ECO:0000313" key="1">
    <source>
        <dbReference type="EMBL" id="ELY82344.1"/>
    </source>
</evidence>
<sequence length="63" mass="6885">MDSTRLRVAGIDECGRSNVDSDAVSSSTAAAERLCCLRREARVGRSRDAGKPIPLITRLRDPR</sequence>
<comment type="caution">
    <text evidence="1">The sequence shown here is derived from an EMBL/GenBank/DDBJ whole genome shotgun (WGS) entry which is preliminary data.</text>
</comment>
<organism evidence="1 2">
    <name type="scientific">Natrinema gari JCM 14663</name>
    <dbReference type="NCBI Taxonomy" id="1230459"/>
    <lineage>
        <taxon>Archaea</taxon>
        <taxon>Methanobacteriati</taxon>
        <taxon>Methanobacteriota</taxon>
        <taxon>Stenosarchaea group</taxon>
        <taxon>Halobacteria</taxon>
        <taxon>Halobacteriales</taxon>
        <taxon>Natrialbaceae</taxon>
        <taxon>Natrinema</taxon>
    </lineage>
</organism>
<reference evidence="1 2" key="1">
    <citation type="journal article" date="2014" name="PLoS Genet.">
        <title>Phylogenetically driven sequencing of extremely halophilic archaea reveals strategies for static and dynamic osmo-response.</title>
        <authorList>
            <person name="Becker E.A."/>
            <person name="Seitzer P.M."/>
            <person name="Tritt A."/>
            <person name="Larsen D."/>
            <person name="Krusor M."/>
            <person name="Yao A.I."/>
            <person name="Wu D."/>
            <person name="Madern D."/>
            <person name="Eisen J.A."/>
            <person name="Darling A.E."/>
            <person name="Facciotti M.T."/>
        </authorList>
    </citation>
    <scope>NUCLEOTIDE SEQUENCE [LARGE SCALE GENOMIC DNA]</scope>
    <source>
        <strain evidence="1 2">JCM 14663</strain>
    </source>
</reference>